<dbReference type="PANTHER" id="PTHR38658:SF1">
    <property type="entry name" value="OXPP CYCLE PROTEIN OPCA-RELATED"/>
    <property type="match status" value="1"/>
</dbReference>
<feature type="domain" description="Glucose-6-phosphate dehydrogenase assembly protein OpcA C-terminal" evidence="2">
    <location>
        <begin position="189"/>
        <end position="363"/>
    </location>
</feature>
<evidence type="ECO:0000313" key="3">
    <source>
        <dbReference type="EMBL" id="KYG03479.1"/>
    </source>
</evidence>
<dbReference type="Pfam" id="PF10128">
    <property type="entry name" value="OpcA_G6PD_assem"/>
    <property type="match status" value="1"/>
</dbReference>
<evidence type="ECO:0000313" key="4">
    <source>
        <dbReference type="Proteomes" id="UP000075502"/>
    </source>
</evidence>
<protein>
    <submittedName>
        <fullName evidence="3">OxPPCycle protein OpcA</fullName>
    </submittedName>
</protein>
<dbReference type="InterPro" id="IPR046801">
    <property type="entry name" value="OpcA_G6PD_N"/>
</dbReference>
<evidence type="ECO:0000259" key="1">
    <source>
        <dbReference type="Pfam" id="PF10128"/>
    </source>
</evidence>
<dbReference type="Proteomes" id="UP000075502">
    <property type="component" value="Unassembled WGS sequence"/>
</dbReference>
<sequence length="372" mass="39797">MRRADAAGAGVEAAVSAGRIAEVIKRVESELAEFWSSPDESRPEPAPKTRASTMNFVAVGSRAEVERLKEQAEELAETHAGRTLLITLDDRLDPLSVQADWSATCRRAGEVPICYDRVELTFGVAAAERVASVVSALTISDVAVIVELAPGAPNVLGDALAPICDRLVFDSAETCIERIAEVARGTKAPLADRAFVRTFSFRELVARFFDDMPEASRAIRRVEIARSAGAKPDPAALLLGWMGSRLGWTFESRGPAQPGGAGVVGRARAADGAPIEIALVDGPPAGEQAQRRIDGVRLFTSLRGEPLALGCVRLDKAPATARWTMEGARSADHLHPLGYRDETWVLTKTIDSLEGDRLLREAVLAAAAWSAL</sequence>
<comment type="caution">
    <text evidence="3">The sequence shown here is derived from an EMBL/GenBank/DDBJ whole genome shotgun (WGS) entry which is preliminary data.</text>
</comment>
<accession>A0A150TFL0</accession>
<organism evidence="3 4">
    <name type="scientific">Sorangium cellulosum</name>
    <name type="common">Polyangium cellulosum</name>
    <dbReference type="NCBI Taxonomy" id="56"/>
    <lineage>
        <taxon>Bacteria</taxon>
        <taxon>Pseudomonadati</taxon>
        <taxon>Myxococcota</taxon>
        <taxon>Polyangia</taxon>
        <taxon>Polyangiales</taxon>
        <taxon>Polyangiaceae</taxon>
        <taxon>Sorangium</taxon>
    </lineage>
</organism>
<gene>
    <name evidence="3" type="ORF">BE21_51460</name>
</gene>
<evidence type="ECO:0000259" key="2">
    <source>
        <dbReference type="Pfam" id="PF20171"/>
    </source>
</evidence>
<reference evidence="3 4" key="1">
    <citation type="submission" date="2014-02" db="EMBL/GenBank/DDBJ databases">
        <title>The small core and large imbalanced accessory genome model reveals a collaborative survival strategy of Sorangium cellulosum strains in nature.</title>
        <authorList>
            <person name="Han K."/>
            <person name="Peng R."/>
            <person name="Blom J."/>
            <person name="Li Y.-Z."/>
        </authorList>
    </citation>
    <scope>NUCLEOTIDE SEQUENCE [LARGE SCALE GENOMIC DNA]</scope>
    <source>
        <strain evidence="3 4">So0007-03</strain>
    </source>
</reference>
<dbReference type="PANTHER" id="PTHR38658">
    <property type="entry name" value="OXPP CYCLE PROTEIN OPCA-RELATED"/>
    <property type="match status" value="1"/>
</dbReference>
<dbReference type="EMBL" id="JEME01002695">
    <property type="protein sequence ID" value="KYG03479.1"/>
    <property type="molecule type" value="Genomic_DNA"/>
</dbReference>
<dbReference type="InterPro" id="IPR046802">
    <property type="entry name" value="OpcA_G6PD_C"/>
</dbReference>
<dbReference type="InterPro" id="IPR004555">
    <property type="entry name" value="G6PDH_assembly_OpcA"/>
</dbReference>
<feature type="domain" description="Glucose-6-phosphate dehydrogenase assembly protein OpcA N-terminal" evidence="1">
    <location>
        <begin position="72"/>
        <end position="174"/>
    </location>
</feature>
<dbReference type="Pfam" id="PF20171">
    <property type="entry name" value="OpcA_G6PD_C"/>
    <property type="match status" value="1"/>
</dbReference>
<proteinExistence type="predicted"/>
<name>A0A150TFL0_SORCE</name>
<dbReference type="AlphaFoldDB" id="A0A150TFL0"/>